<keyword evidence="4" id="KW-1185">Reference proteome</keyword>
<name>A0A151INY5_9HYME</name>
<evidence type="ECO:0000256" key="1">
    <source>
        <dbReference type="SAM" id="MobiDB-lite"/>
    </source>
</evidence>
<feature type="chain" id="PRO_5007582302" evidence="2">
    <location>
        <begin position="17"/>
        <end position="121"/>
    </location>
</feature>
<feature type="compositionally biased region" description="Basic residues" evidence="1">
    <location>
        <begin position="80"/>
        <end position="91"/>
    </location>
</feature>
<accession>A0A151INY5</accession>
<evidence type="ECO:0000256" key="2">
    <source>
        <dbReference type="SAM" id="SignalP"/>
    </source>
</evidence>
<evidence type="ECO:0000313" key="4">
    <source>
        <dbReference type="Proteomes" id="UP000078542"/>
    </source>
</evidence>
<feature type="region of interest" description="Disordered" evidence="1">
    <location>
        <begin position="76"/>
        <end position="121"/>
    </location>
</feature>
<evidence type="ECO:0000313" key="3">
    <source>
        <dbReference type="EMBL" id="KYN07187.1"/>
    </source>
</evidence>
<sequence length="121" mass="13625">MDAFLIILILPTTANSLIAYDCEGEELNVTTLLDIETCDLPDTTRNATNWRTLTLAGRTNVNGKCQGALYADEYSDRTRPKMAKRSALRANRRSDRTRPNIADRQSPPQGLPTAERYQKRP</sequence>
<dbReference type="EMBL" id="KQ976899">
    <property type="protein sequence ID" value="KYN07187.1"/>
    <property type="molecule type" value="Genomic_DNA"/>
</dbReference>
<dbReference type="Pfam" id="PF24664">
    <property type="entry name" value="Monjiviricetes_fusion"/>
    <property type="match status" value="1"/>
</dbReference>
<protein>
    <submittedName>
        <fullName evidence="3">Uncharacterized protein</fullName>
    </submittedName>
</protein>
<dbReference type="Proteomes" id="UP000078542">
    <property type="component" value="Unassembled WGS sequence"/>
</dbReference>
<proteinExistence type="predicted"/>
<reference evidence="3 4" key="1">
    <citation type="submission" date="2016-03" db="EMBL/GenBank/DDBJ databases">
        <title>Cyphomyrmex costatus WGS genome.</title>
        <authorList>
            <person name="Nygaard S."/>
            <person name="Hu H."/>
            <person name="Boomsma J."/>
            <person name="Zhang G."/>
        </authorList>
    </citation>
    <scope>NUCLEOTIDE SEQUENCE [LARGE SCALE GENOMIC DNA]</scope>
    <source>
        <strain evidence="3">MS0001</strain>
        <tissue evidence="3">Whole body</tissue>
    </source>
</reference>
<feature type="signal peptide" evidence="2">
    <location>
        <begin position="1"/>
        <end position="16"/>
    </location>
</feature>
<dbReference type="AlphaFoldDB" id="A0A151INY5"/>
<gene>
    <name evidence="3" type="ORF">ALC62_01853</name>
</gene>
<organism evidence="3 4">
    <name type="scientific">Cyphomyrmex costatus</name>
    <dbReference type="NCBI Taxonomy" id="456900"/>
    <lineage>
        <taxon>Eukaryota</taxon>
        <taxon>Metazoa</taxon>
        <taxon>Ecdysozoa</taxon>
        <taxon>Arthropoda</taxon>
        <taxon>Hexapoda</taxon>
        <taxon>Insecta</taxon>
        <taxon>Pterygota</taxon>
        <taxon>Neoptera</taxon>
        <taxon>Endopterygota</taxon>
        <taxon>Hymenoptera</taxon>
        <taxon>Apocrita</taxon>
        <taxon>Aculeata</taxon>
        <taxon>Formicoidea</taxon>
        <taxon>Formicidae</taxon>
        <taxon>Myrmicinae</taxon>
        <taxon>Cyphomyrmex</taxon>
    </lineage>
</organism>
<keyword evidence="2" id="KW-0732">Signal</keyword>